<dbReference type="EMBL" id="MCFH01000024">
    <property type="protein sequence ID" value="ORX49297.1"/>
    <property type="molecule type" value="Genomic_DNA"/>
</dbReference>
<protein>
    <recommendedName>
        <fullName evidence="1">CSN8/PSMD8/EIF3K domain-containing protein</fullName>
    </recommendedName>
</protein>
<name>A0A1Y1V7Q8_9FUNG</name>
<dbReference type="Proteomes" id="UP000193719">
    <property type="component" value="Unassembled WGS sequence"/>
</dbReference>
<keyword evidence="3" id="KW-1185">Reference proteome</keyword>
<reference evidence="2 3" key="1">
    <citation type="submission" date="2016-08" db="EMBL/GenBank/DDBJ databases">
        <title>Genomes of anaerobic fungi encode conserved fungal cellulosomes for biomass hydrolysis.</title>
        <authorList>
            <consortium name="DOE Joint Genome Institute"/>
            <person name="Haitjema C.H."/>
            <person name="Gilmore S.P."/>
            <person name="Henske J.K."/>
            <person name="Solomon K.V."/>
            <person name="De Groot R."/>
            <person name="Kuo A."/>
            <person name="Mondo S.J."/>
            <person name="Salamov A.A."/>
            <person name="Labutti K."/>
            <person name="Zhao Z."/>
            <person name="Chiniquy J."/>
            <person name="Barry K."/>
            <person name="Brewer H.M."/>
            <person name="Purvine S.O."/>
            <person name="Wright A.T."/>
            <person name="Boxma B."/>
            <person name="Van Alen T."/>
            <person name="Hackstein J.H."/>
            <person name="Baker S.E."/>
            <person name="Grigoriev I.V."/>
            <person name="O'Malley M.A."/>
        </authorList>
    </citation>
    <scope>NUCLEOTIDE SEQUENCE [LARGE SCALE GENOMIC DNA]</scope>
    <source>
        <strain evidence="3">finn</strain>
    </source>
</reference>
<dbReference type="Pfam" id="PF10075">
    <property type="entry name" value="CSN8_PSD8_EIF3K"/>
    <property type="match status" value="1"/>
</dbReference>
<evidence type="ECO:0000259" key="1">
    <source>
        <dbReference type="Pfam" id="PF10075"/>
    </source>
</evidence>
<dbReference type="InterPro" id="IPR033464">
    <property type="entry name" value="CSN8_PSD8_EIF3K"/>
</dbReference>
<comment type="caution">
    <text evidence="2">The sequence shown here is derived from an EMBL/GenBank/DDBJ whole genome shotgun (WGS) entry which is preliminary data.</text>
</comment>
<feature type="domain" description="CSN8/PSMD8/EIF3K" evidence="1">
    <location>
        <begin position="245"/>
        <end position="320"/>
    </location>
</feature>
<evidence type="ECO:0000313" key="2">
    <source>
        <dbReference type="EMBL" id="ORX49297.1"/>
    </source>
</evidence>
<dbReference type="OrthoDB" id="2151296at2759"/>
<dbReference type="AlphaFoldDB" id="A0A1Y1V7Q8"/>
<proteinExistence type="predicted"/>
<accession>A0A1Y1V7Q8</accession>
<sequence length="351" mass="41340">MKKIFTGEEQARDTFITTLVKLFDIERYDVMEKFCDELEISFKILNESQVNPNEYFEYLNTIKFEIMEEYRNYFDNNSDDMNVEIQHEDAMDMDNSSPKINLSKLLEEANTIEPSDSNTLFNPIYNLNFYIIYLLVLIINNQMNSARYLYKRLPKPVLKNRTISFIKSLLSCLLEKDVGKALSILNKEIEIEINIENENTEKEEVILEEEIIEKTDKKLNKEVDNESDYYEIKKEEVTIADNTPEQSSDTIELLISLLEKIRCRQINLMSKAYDHILIKEAAKNLNFTEEKAISYLTSEYGWKVDSENIMFIPKHEIIKGKQEMSINHIDTLIDHLIFLEGSDKLLKVEHF</sequence>
<gene>
    <name evidence="2" type="ORF">BCR36DRAFT_412817</name>
</gene>
<dbReference type="Gene3D" id="1.25.40.990">
    <property type="match status" value="1"/>
</dbReference>
<dbReference type="STRING" id="1754191.A0A1Y1V7Q8"/>
<organism evidence="2 3">
    <name type="scientific">Piromyces finnis</name>
    <dbReference type="NCBI Taxonomy" id="1754191"/>
    <lineage>
        <taxon>Eukaryota</taxon>
        <taxon>Fungi</taxon>
        <taxon>Fungi incertae sedis</taxon>
        <taxon>Chytridiomycota</taxon>
        <taxon>Chytridiomycota incertae sedis</taxon>
        <taxon>Neocallimastigomycetes</taxon>
        <taxon>Neocallimastigales</taxon>
        <taxon>Neocallimastigaceae</taxon>
        <taxon>Piromyces</taxon>
    </lineage>
</organism>
<reference evidence="2 3" key="2">
    <citation type="submission" date="2016-08" db="EMBL/GenBank/DDBJ databases">
        <title>Pervasive Adenine N6-methylation of Active Genes in Fungi.</title>
        <authorList>
            <consortium name="DOE Joint Genome Institute"/>
            <person name="Mondo S.J."/>
            <person name="Dannebaum R.O."/>
            <person name="Kuo R.C."/>
            <person name="Labutti K."/>
            <person name="Haridas S."/>
            <person name="Kuo A."/>
            <person name="Salamov A."/>
            <person name="Ahrendt S.R."/>
            <person name="Lipzen A."/>
            <person name="Sullivan W."/>
            <person name="Andreopoulos W.B."/>
            <person name="Clum A."/>
            <person name="Lindquist E."/>
            <person name="Daum C."/>
            <person name="Ramamoorthy G.K."/>
            <person name="Gryganskyi A."/>
            <person name="Culley D."/>
            <person name="Magnuson J.K."/>
            <person name="James T.Y."/>
            <person name="O'Malley M.A."/>
            <person name="Stajich J.E."/>
            <person name="Spatafora J.W."/>
            <person name="Visel A."/>
            <person name="Grigoriev I.V."/>
        </authorList>
    </citation>
    <scope>NUCLEOTIDE SEQUENCE [LARGE SCALE GENOMIC DNA]</scope>
    <source>
        <strain evidence="3">finn</strain>
    </source>
</reference>
<evidence type="ECO:0000313" key="3">
    <source>
        <dbReference type="Proteomes" id="UP000193719"/>
    </source>
</evidence>